<evidence type="ECO:0000259" key="2">
    <source>
        <dbReference type="Pfam" id="PF01968"/>
    </source>
</evidence>
<feature type="domain" description="Acetophenone carboxylase-like C-terminal" evidence="5">
    <location>
        <begin position="529"/>
        <end position="707"/>
    </location>
</feature>
<dbReference type="Pfam" id="PF05378">
    <property type="entry name" value="Hydant_A_N"/>
    <property type="match status" value="1"/>
</dbReference>
<dbReference type="InterPro" id="IPR003692">
    <property type="entry name" value="Hydantoinase_B"/>
</dbReference>
<feature type="domain" description="Hydantoinase B/oxoprolinase" evidence="3">
    <location>
        <begin position="745"/>
        <end position="1285"/>
    </location>
</feature>
<feature type="domain" description="Hydantoinase/oxoprolinase N-terminal" evidence="4">
    <location>
        <begin position="8"/>
        <end position="207"/>
    </location>
</feature>
<proteinExistence type="inferred from homology"/>
<comment type="caution">
    <text evidence="6">The sequence shown here is derived from an EMBL/GenBank/DDBJ whole genome shotgun (WGS) entry which is preliminary data.</text>
</comment>
<sequence>NNPSMDYRLGVDVGGTFTDVCVITPEGETIRAKTPSTPQDQSIGVKDGIEKVRKILKSKYDWDGEFSYIHHGSTVGKANTPTASHPRLTHVLATNAILESKGVKAGLIVTAGFKEVLTNRRSQIPGGLGGWISFVPPEPVVPLERTVQCTGRISATGEVAIPLDEAALRRDLEDLKRQNPEAITISLLNSYVNDEHERAVVSIVREEFGPEIDIICSADVLPEAGEYERTVTAAANAVVKPIVKRYMDGLQKLLLPDSKTIRILKSDGALTSLSQAGELPVNLLMSGPAGGVQGVVDVISKQTPYKNLITLDMGGTSTDVALIVDGKPALRRETVVDQLTVRAPSVDVRTVGAGGGSIARFTDLTASMRVGPESAGASPGPACYKKGGTVPTVTDANLALGYLPDKLLGGDFKLDVSAAVSAVKSVADQMGISVEETASGILDLVNETMYGALRQVSVEQGYDPRDFALVAFGGAGPLHACAIGKLLGAWPVIVPQAPGVLCAQGDATTKLSEAKSISYIKMLSRVSLDELKSVLQNLEKHCTDTMTKALEGSSEKKIGVTYDADIRYHGQALDITVSFTPDELAKGRDELFKLLAVKFNATHELQFGFSMEDLEFELVRLGVTATDASSPVEFAAMSSETYGLTSSVAEAAVINKKTITVEGKQVEATFYDRAQLNKAGLRLDGPCVVSEMDSNTLILPGFYGEIDQIGNILIRPVDESALAKTKDVTKESAQEEVTKSPLNPTLVGSALQAVRVEMDTLVLRCSMSPGIREQQDEFNVVTNEKGQMLVRIRDSNKCACACSLTFYDTRLDNSGLSLVVAEFLRGWEKVGGTINEGDIFITNDPYSTEGAISHLNDVIILLPIYYKHEIVGWAANFGHLSDVGGKVPGSMCVSSSTIFEDGVQIPICKLYKGGVYNADIMDILCRNSRMPDWYRSDIAALVSSCKTAGARVCELVDRFGLEIYQASCEELLKRNQMAVSKLIETQFGDEEAVFTDFIDDGGNGELGPFAIKCKMTKEDNKLKFNFDGTSAQSNTAINFYVSPTMFKMFVGYYLLAVFDPHCVVNEGLYDFIEVDFPEGSILRPVRPAALSCRTHLLGRIMDVIQALMGQHNKAYRAAAGFSDSPHFFYSGFKPDGEYFQLYSIAFGGVPARPIGDGPDMHCLFPSIKSVPNESIELAFPLLIEANESLADTGGAGFYRGGNAHRTRYRFLSRGEFSLHDDRWFTYPWGIDGGQPGQRSKKVLYRYSKSENPEAVYLHSKCDYIRVDPGDVLEHITWGGGGLGDPFTRPAEKVALEVHQKLITLEGARKNYGVVVDPVTYDVRAAETESLRGELMAKHVEYPSIYNRGGSLDELRARCLEETGLPAPRAQWSEEPYGPHANLPYVKEWFKTRKAEGDFKVE</sequence>
<evidence type="ECO:0000313" key="6">
    <source>
        <dbReference type="EMBL" id="KAK8027062.1"/>
    </source>
</evidence>
<dbReference type="PANTHER" id="PTHR11365">
    <property type="entry name" value="5-OXOPROLINASE RELATED"/>
    <property type="match status" value="1"/>
</dbReference>
<dbReference type="Proteomes" id="UP001396898">
    <property type="component" value="Unassembled WGS sequence"/>
</dbReference>
<feature type="non-terminal residue" evidence="6">
    <location>
        <position position="1"/>
    </location>
</feature>
<feature type="domain" description="Hydantoinase A/oxoprolinase" evidence="2">
    <location>
        <begin position="229"/>
        <end position="513"/>
    </location>
</feature>
<organism evidence="6 7">
    <name type="scientific">Apiospora marii</name>
    <dbReference type="NCBI Taxonomy" id="335849"/>
    <lineage>
        <taxon>Eukaryota</taxon>
        <taxon>Fungi</taxon>
        <taxon>Dikarya</taxon>
        <taxon>Ascomycota</taxon>
        <taxon>Pezizomycotina</taxon>
        <taxon>Sordariomycetes</taxon>
        <taxon>Xylariomycetidae</taxon>
        <taxon>Amphisphaeriales</taxon>
        <taxon>Apiosporaceae</taxon>
        <taxon>Apiospora</taxon>
    </lineage>
</organism>
<evidence type="ECO:0000259" key="4">
    <source>
        <dbReference type="Pfam" id="PF05378"/>
    </source>
</evidence>
<protein>
    <submittedName>
        <fullName evidence="6">Hydantoin utilization protein A</fullName>
    </submittedName>
</protein>
<accession>A0ABR1S5E0</accession>
<dbReference type="PANTHER" id="PTHR11365:SF23">
    <property type="entry name" value="HYPOTHETICAL 5-OXOPROLINASE (EUROFUNG)-RELATED"/>
    <property type="match status" value="1"/>
</dbReference>
<dbReference type="InterPro" id="IPR049517">
    <property type="entry name" value="ACX-like_C"/>
</dbReference>
<dbReference type="InterPro" id="IPR045079">
    <property type="entry name" value="Oxoprolinase-like"/>
</dbReference>
<dbReference type="InterPro" id="IPR008040">
    <property type="entry name" value="Hydant_A_N"/>
</dbReference>
<dbReference type="InterPro" id="IPR002821">
    <property type="entry name" value="Hydantoinase_A"/>
</dbReference>
<gene>
    <name evidence="6" type="ORF">PG991_004118</name>
</gene>
<name>A0ABR1S5E0_9PEZI</name>
<keyword evidence="7" id="KW-1185">Reference proteome</keyword>
<evidence type="ECO:0000256" key="1">
    <source>
        <dbReference type="ARBA" id="ARBA00010403"/>
    </source>
</evidence>
<dbReference type="Pfam" id="PF01968">
    <property type="entry name" value="Hydantoinase_A"/>
    <property type="match status" value="1"/>
</dbReference>
<dbReference type="Pfam" id="PF02538">
    <property type="entry name" value="Hydantoinase_B"/>
    <property type="match status" value="1"/>
</dbReference>
<evidence type="ECO:0000259" key="5">
    <source>
        <dbReference type="Pfam" id="PF19278"/>
    </source>
</evidence>
<reference evidence="6 7" key="1">
    <citation type="submission" date="2023-01" db="EMBL/GenBank/DDBJ databases">
        <title>Analysis of 21 Apiospora genomes using comparative genomics revels a genus with tremendous synthesis potential of carbohydrate active enzymes and secondary metabolites.</title>
        <authorList>
            <person name="Sorensen T."/>
        </authorList>
    </citation>
    <scope>NUCLEOTIDE SEQUENCE [LARGE SCALE GENOMIC DNA]</scope>
    <source>
        <strain evidence="6 7">CBS 20057</strain>
    </source>
</reference>
<dbReference type="EMBL" id="JAQQWI010000007">
    <property type="protein sequence ID" value="KAK8027062.1"/>
    <property type="molecule type" value="Genomic_DNA"/>
</dbReference>
<evidence type="ECO:0000259" key="3">
    <source>
        <dbReference type="Pfam" id="PF02538"/>
    </source>
</evidence>
<evidence type="ECO:0000313" key="7">
    <source>
        <dbReference type="Proteomes" id="UP001396898"/>
    </source>
</evidence>
<comment type="similarity">
    <text evidence="1">Belongs to the oxoprolinase family.</text>
</comment>
<dbReference type="Pfam" id="PF19278">
    <property type="entry name" value="Hydant_A_C"/>
    <property type="match status" value="1"/>
</dbReference>